<dbReference type="GO" id="GO:0008495">
    <property type="term" value="F:protoheme IX farnesyltransferase activity"/>
    <property type="evidence" value="ECO:0007669"/>
    <property type="project" value="UniProtKB-UniRule"/>
</dbReference>
<gene>
    <name evidence="14" type="primary">ctaB</name>
    <name evidence="15" type="ORF">JF888_11490</name>
</gene>
<evidence type="ECO:0000256" key="7">
    <source>
        <dbReference type="ARBA" id="ARBA00022989"/>
    </source>
</evidence>
<dbReference type="NCBIfam" id="TIGR01473">
    <property type="entry name" value="cyoE_ctaB"/>
    <property type="match status" value="1"/>
</dbReference>
<keyword evidence="4 14" id="KW-1003">Cell membrane</keyword>
<organism evidence="15 16">
    <name type="scientific">Candidatus Dormiibacter inghamiae</name>
    <dbReference type="NCBI Taxonomy" id="3127013"/>
    <lineage>
        <taxon>Bacteria</taxon>
        <taxon>Bacillati</taxon>
        <taxon>Candidatus Dormiibacterota</taxon>
        <taxon>Candidatus Dormibacteria</taxon>
        <taxon>Candidatus Dormibacterales</taxon>
        <taxon>Candidatus Dormibacteraceae</taxon>
        <taxon>Candidatus Dormiibacter</taxon>
    </lineage>
</organism>
<evidence type="ECO:0000256" key="11">
    <source>
        <dbReference type="ARBA" id="ARBA00040810"/>
    </source>
</evidence>
<dbReference type="InterPro" id="IPR000537">
    <property type="entry name" value="UbiA_prenyltransferase"/>
</dbReference>
<reference evidence="15 16" key="1">
    <citation type="submission" date="2020-10" db="EMBL/GenBank/DDBJ databases">
        <title>Ca. Dormibacterota MAGs.</title>
        <authorList>
            <person name="Montgomery K."/>
        </authorList>
    </citation>
    <scope>NUCLEOTIDE SEQUENCE [LARGE SCALE GENOMIC DNA]</scope>
    <source>
        <strain evidence="15">SC8811_S16_3</strain>
    </source>
</reference>
<feature type="transmembrane region" description="Helical" evidence="14">
    <location>
        <begin position="30"/>
        <end position="49"/>
    </location>
</feature>
<keyword evidence="6 14" id="KW-0812">Transmembrane</keyword>
<evidence type="ECO:0000256" key="12">
    <source>
        <dbReference type="ARBA" id="ARBA00042475"/>
    </source>
</evidence>
<evidence type="ECO:0000256" key="5">
    <source>
        <dbReference type="ARBA" id="ARBA00022679"/>
    </source>
</evidence>
<dbReference type="Pfam" id="PF01040">
    <property type="entry name" value="UbiA"/>
    <property type="match status" value="1"/>
</dbReference>
<evidence type="ECO:0000256" key="1">
    <source>
        <dbReference type="ARBA" id="ARBA00004651"/>
    </source>
</evidence>
<dbReference type="RefSeq" id="WP_338180422.1">
    <property type="nucleotide sequence ID" value="NZ_JAEKNQ010000041.1"/>
</dbReference>
<evidence type="ECO:0000256" key="9">
    <source>
        <dbReference type="ARBA" id="ARBA00023136"/>
    </source>
</evidence>
<evidence type="ECO:0000256" key="8">
    <source>
        <dbReference type="ARBA" id="ARBA00023133"/>
    </source>
</evidence>
<evidence type="ECO:0000256" key="10">
    <source>
        <dbReference type="ARBA" id="ARBA00030253"/>
    </source>
</evidence>
<accession>A0A934NEC5</accession>
<evidence type="ECO:0000313" key="15">
    <source>
        <dbReference type="EMBL" id="MBJ7603799.1"/>
    </source>
</evidence>
<evidence type="ECO:0000256" key="4">
    <source>
        <dbReference type="ARBA" id="ARBA00022475"/>
    </source>
</evidence>
<dbReference type="PROSITE" id="PS00943">
    <property type="entry name" value="UBIA"/>
    <property type="match status" value="1"/>
</dbReference>
<evidence type="ECO:0000313" key="16">
    <source>
        <dbReference type="Proteomes" id="UP000620075"/>
    </source>
</evidence>
<dbReference type="Proteomes" id="UP000620075">
    <property type="component" value="Unassembled WGS sequence"/>
</dbReference>
<keyword evidence="9 14" id="KW-0472">Membrane</keyword>
<dbReference type="GO" id="GO:0005886">
    <property type="term" value="C:plasma membrane"/>
    <property type="evidence" value="ECO:0007669"/>
    <property type="project" value="UniProtKB-SubCell"/>
</dbReference>
<protein>
    <recommendedName>
        <fullName evidence="11 14">Protoheme IX farnesyltransferase</fullName>
        <ecNumber evidence="3 14">2.5.1.141</ecNumber>
    </recommendedName>
    <alternativeName>
        <fullName evidence="12 14">Heme B farnesyltransferase</fullName>
    </alternativeName>
    <alternativeName>
        <fullName evidence="10 14">Heme O synthase</fullName>
    </alternativeName>
</protein>
<feature type="transmembrane region" description="Helical" evidence="14">
    <location>
        <begin position="176"/>
        <end position="200"/>
    </location>
</feature>
<evidence type="ECO:0000256" key="6">
    <source>
        <dbReference type="ARBA" id="ARBA00022692"/>
    </source>
</evidence>
<dbReference type="NCBIfam" id="NF003349">
    <property type="entry name" value="PRK04375.1-2"/>
    <property type="match status" value="1"/>
</dbReference>
<feature type="transmembrane region" description="Helical" evidence="14">
    <location>
        <begin position="247"/>
        <end position="266"/>
    </location>
</feature>
<dbReference type="Gene3D" id="1.10.357.140">
    <property type="entry name" value="UbiA prenyltransferase"/>
    <property type="match status" value="1"/>
</dbReference>
<comment type="subcellular location">
    <subcellularLocation>
        <location evidence="1 14">Cell membrane</location>
        <topology evidence="1 14">Multi-pass membrane protein</topology>
    </subcellularLocation>
</comment>
<feature type="transmembrane region" description="Helical" evidence="14">
    <location>
        <begin position="123"/>
        <end position="144"/>
    </location>
</feature>
<sequence>MNEAAATSSRARAGALSQIRDYLSLMKLRVVLLLVLTALGAMLPAAHGVPRLEAVVAVLLGGTLAAGGASAINAWFDRDIDAVMARTRRRPVPAGRIPARHALVFGILLNVVAFLLLWRAANLVAACLALIGTLIYVFVYTIWLKRSTPQNIVIGGAAGAMPPLVGWAAVTGGLDWTALSLFAVILFWTPPHFWALAQMIRRDYKAVEVPMLPVVARAGSVKLQSLAYAVLTMVVSLVPFLTHAESAIYLAGALALGLGLVTMCVLDLVRRGWTRRLFGYSSIYLAGLFALLALGSIAG</sequence>
<evidence type="ECO:0000256" key="14">
    <source>
        <dbReference type="HAMAP-Rule" id="MF_00154"/>
    </source>
</evidence>
<dbReference type="AlphaFoldDB" id="A0A934NEC5"/>
<feature type="transmembrane region" description="Helical" evidence="14">
    <location>
        <begin position="278"/>
        <end position="298"/>
    </location>
</feature>
<dbReference type="PANTHER" id="PTHR43448">
    <property type="entry name" value="PROTOHEME IX FARNESYLTRANSFERASE, MITOCHONDRIAL"/>
    <property type="match status" value="1"/>
</dbReference>
<keyword evidence="5 14" id="KW-0808">Transferase</keyword>
<comment type="pathway">
    <text evidence="2 14">Porphyrin-containing compound metabolism; heme O biosynthesis; heme O from protoheme: step 1/1.</text>
</comment>
<feature type="transmembrane region" description="Helical" evidence="14">
    <location>
        <begin position="97"/>
        <end position="117"/>
    </location>
</feature>
<dbReference type="GO" id="GO:0048034">
    <property type="term" value="P:heme O biosynthetic process"/>
    <property type="evidence" value="ECO:0007669"/>
    <property type="project" value="UniProtKB-UniRule"/>
</dbReference>
<feature type="transmembrane region" description="Helical" evidence="14">
    <location>
        <begin position="55"/>
        <end position="76"/>
    </location>
</feature>
<dbReference type="EMBL" id="JAEKNQ010000041">
    <property type="protein sequence ID" value="MBJ7603799.1"/>
    <property type="molecule type" value="Genomic_DNA"/>
</dbReference>
<dbReference type="FunFam" id="1.10.357.140:FF:000001">
    <property type="entry name" value="Protoheme IX farnesyltransferase"/>
    <property type="match status" value="1"/>
</dbReference>
<dbReference type="EC" id="2.5.1.141" evidence="3 14"/>
<comment type="function">
    <text evidence="14">Converts heme B (protoheme IX) to heme O by substitution of the vinyl group on carbon 2 of heme B porphyrin ring with a hydroxyethyl farnesyl side group.</text>
</comment>
<proteinExistence type="inferred from homology"/>
<feature type="transmembrane region" description="Helical" evidence="14">
    <location>
        <begin position="221"/>
        <end position="241"/>
    </location>
</feature>
<evidence type="ECO:0000256" key="2">
    <source>
        <dbReference type="ARBA" id="ARBA00004919"/>
    </source>
</evidence>
<name>A0A934NEC5_9BACT</name>
<dbReference type="InterPro" id="IPR030470">
    <property type="entry name" value="UbiA_prenylTrfase_CS"/>
</dbReference>
<evidence type="ECO:0000256" key="13">
    <source>
        <dbReference type="ARBA" id="ARBA00047690"/>
    </source>
</evidence>
<dbReference type="HAMAP" id="MF_00154">
    <property type="entry name" value="CyoE_CtaB"/>
    <property type="match status" value="1"/>
</dbReference>
<comment type="caution">
    <text evidence="15">The sequence shown here is derived from an EMBL/GenBank/DDBJ whole genome shotgun (WGS) entry which is preliminary data.</text>
</comment>
<evidence type="ECO:0000256" key="3">
    <source>
        <dbReference type="ARBA" id="ARBA00012292"/>
    </source>
</evidence>
<keyword evidence="7 14" id="KW-1133">Transmembrane helix</keyword>
<feature type="transmembrane region" description="Helical" evidence="14">
    <location>
        <begin position="151"/>
        <end position="170"/>
    </location>
</feature>
<comment type="catalytic activity">
    <reaction evidence="13 14">
        <text>heme b + (2E,6E)-farnesyl diphosphate + H2O = Fe(II)-heme o + diphosphate</text>
        <dbReference type="Rhea" id="RHEA:28070"/>
        <dbReference type="ChEBI" id="CHEBI:15377"/>
        <dbReference type="ChEBI" id="CHEBI:33019"/>
        <dbReference type="ChEBI" id="CHEBI:60344"/>
        <dbReference type="ChEBI" id="CHEBI:60530"/>
        <dbReference type="ChEBI" id="CHEBI:175763"/>
        <dbReference type="EC" id="2.5.1.141"/>
    </reaction>
</comment>
<dbReference type="CDD" id="cd13957">
    <property type="entry name" value="PT_UbiA_Cox10"/>
    <property type="match status" value="1"/>
</dbReference>
<comment type="miscellaneous">
    <text evidence="14">Carbon 2 of the heme B porphyrin ring is defined according to the Fischer nomenclature.</text>
</comment>
<dbReference type="InterPro" id="IPR006369">
    <property type="entry name" value="Protohaem_IX_farnesylTrfase"/>
</dbReference>
<comment type="similarity">
    <text evidence="14">Belongs to the UbiA prenyltransferase family. Protoheme IX farnesyltransferase subfamily.</text>
</comment>
<dbReference type="InterPro" id="IPR044878">
    <property type="entry name" value="UbiA_sf"/>
</dbReference>
<keyword evidence="8 14" id="KW-0350">Heme biosynthesis</keyword>
<dbReference type="PANTHER" id="PTHR43448:SF7">
    <property type="entry name" value="4-HYDROXYBENZOATE SOLANESYLTRANSFERASE"/>
    <property type="match status" value="1"/>
</dbReference>